<accession>A0A9D2DCH2</accession>
<reference evidence="1" key="2">
    <citation type="submission" date="2021-04" db="EMBL/GenBank/DDBJ databases">
        <authorList>
            <person name="Gilroy R."/>
        </authorList>
    </citation>
    <scope>NUCLEOTIDE SEQUENCE</scope>
    <source>
        <strain evidence="1">ChiHjej11B10-19426</strain>
    </source>
</reference>
<protein>
    <submittedName>
        <fullName evidence="1">Uncharacterized protein</fullName>
    </submittedName>
</protein>
<comment type="caution">
    <text evidence="1">The sequence shown here is derived from an EMBL/GenBank/DDBJ whole genome shotgun (WGS) entry which is preliminary data.</text>
</comment>
<reference evidence="1" key="1">
    <citation type="journal article" date="2021" name="PeerJ">
        <title>Extensive microbial diversity within the chicken gut microbiome revealed by metagenomics and culture.</title>
        <authorList>
            <person name="Gilroy R."/>
            <person name="Ravi A."/>
            <person name="Getino M."/>
            <person name="Pursley I."/>
            <person name="Horton D.L."/>
            <person name="Alikhan N.F."/>
            <person name="Baker D."/>
            <person name="Gharbi K."/>
            <person name="Hall N."/>
            <person name="Watson M."/>
            <person name="Adriaenssens E.M."/>
            <person name="Foster-Nyarko E."/>
            <person name="Jarju S."/>
            <person name="Secka A."/>
            <person name="Antonio M."/>
            <person name="Oren A."/>
            <person name="Chaudhuri R.R."/>
            <person name="La Ragione R."/>
            <person name="Hildebrand F."/>
            <person name="Pallen M.J."/>
        </authorList>
    </citation>
    <scope>NUCLEOTIDE SEQUENCE</scope>
    <source>
        <strain evidence="1">ChiHjej11B10-19426</strain>
    </source>
</reference>
<dbReference type="EMBL" id="DXCC01000004">
    <property type="protein sequence ID" value="HIZ14511.1"/>
    <property type="molecule type" value="Genomic_DNA"/>
</dbReference>
<dbReference type="Proteomes" id="UP000824014">
    <property type="component" value="Unassembled WGS sequence"/>
</dbReference>
<sequence length="336" mass="36371">MAVIFSEVPADFGSVFGELIYVVEGVEAGQTATVELYLADGEQPVGAKVVRGGEPARVNMAACLRRCIAPEPVAAERTGFVTDGGRCAMAALLCGDRISAVRSFTGAVRQLTPYEVLTALPLERTIGWEERDEVSLCVPDCSLTCTWTTEGVERQFALEAYVAQRGIVTLAVVMADLRQQLEAAGVAVGEVTAVTLSVTVAGEEKLRVRYRIVQRVAGSVRLCWFNRSGGCDCHTFAPAVGERRTVTKAWYAGSGGRDAQVTACRQEVTLTSGYLPEQWLQGVAELAEAPLVWRLGGAEPEPVTVEVPEMVWRTTEEPDAVTFVVQEKKMRVCQCF</sequence>
<gene>
    <name evidence="1" type="ORF">H9816_01150</name>
</gene>
<evidence type="ECO:0000313" key="1">
    <source>
        <dbReference type="EMBL" id="HIZ14511.1"/>
    </source>
</evidence>
<evidence type="ECO:0000313" key="2">
    <source>
        <dbReference type="Proteomes" id="UP000824014"/>
    </source>
</evidence>
<proteinExistence type="predicted"/>
<organism evidence="1 2">
    <name type="scientific">Candidatus Tidjanibacter faecipullorum</name>
    <dbReference type="NCBI Taxonomy" id="2838766"/>
    <lineage>
        <taxon>Bacteria</taxon>
        <taxon>Pseudomonadati</taxon>
        <taxon>Bacteroidota</taxon>
        <taxon>Bacteroidia</taxon>
        <taxon>Bacteroidales</taxon>
        <taxon>Rikenellaceae</taxon>
        <taxon>Tidjanibacter</taxon>
    </lineage>
</organism>
<name>A0A9D2DCH2_9BACT</name>
<dbReference type="AlphaFoldDB" id="A0A9D2DCH2"/>